<organism evidence="2 3">
    <name type="scientific">Phycomyces blakesleeanus (strain ATCC 8743b / DSM 1359 / FGSC 10004 / NBRC 33097 / NRRL 1555)</name>
    <dbReference type="NCBI Taxonomy" id="763407"/>
    <lineage>
        <taxon>Eukaryota</taxon>
        <taxon>Fungi</taxon>
        <taxon>Fungi incertae sedis</taxon>
        <taxon>Mucoromycota</taxon>
        <taxon>Mucoromycotina</taxon>
        <taxon>Mucoromycetes</taxon>
        <taxon>Mucorales</taxon>
        <taxon>Phycomycetaceae</taxon>
        <taxon>Phycomyces</taxon>
    </lineage>
</organism>
<evidence type="ECO:0000313" key="2">
    <source>
        <dbReference type="EMBL" id="OAD71467.1"/>
    </source>
</evidence>
<proteinExistence type="predicted"/>
<feature type="compositionally biased region" description="Polar residues" evidence="1">
    <location>
        <begin position="16"/>
        <end position="28"/>
    </location>
</feature>
<dbReference type="VEuPathDB" id="FungiDB:PHYBLDRAFT_170144"/>
<dbReference type="EMBL" id="KV440985">
    <property type="protein sequence ID" value="OAD71467.1"/>
    <property type="molecule type" value="Genomic_DNA"/>
</dbReference>
<protein>
    <submittedName>
        <fullName evidence="2">Uncharacterized protein</fullName>
    </submittedName>
</protein>
<dbReference type="Proteomes" id="UP000077315">
    <property type="component" value="Unassembled WGS sequence"/>
</dbReference>
<evidence type="ECO:0000256" key="1">
    <source>
        <dbReference type="SAM" id="MobiDB-lite"/>
    </source>
</evidence>
<dbReference type="GeneID" id="28997166"/>
<gene>
    <name evidence="2" type="ORF">PHYBLDRAFT_170144</name>
</gene>
<dbReference type="AlphaFoldDB" id="A0A167M0M3"/>
<sequence length="122" mass="14020">MTLALSTWRGTHRPTAFQSSDKGKQTSSNHHINHHINNNPIIVPKIVCLFETIGHIDFDSSKTFSNLSQSQIFVQWHHAMKNVYLFYLASGCEKPADWVAVSHKLMRRHFVGMQGLFYLPKI</sequence>
<name>A0A167M0M3_PHYB8</name>
<dbReference type="InParanoid" id="A0A167M0M3"/>
<keyword evidence="3" id="KW-1185">Reference proteome</keyword>
<accession>A0A167M0M3</accession>
<evidence type="ECO:0000313" key="3">
    <source>
        <dbReference type="Proteomes" id="UP000077315"/>
    </source>
</evidence>
<dbReference type="RefSeq" id="XP_018289507.1">
    <property type="nucleotide sequence ID" value="XM_018436260.1"/>
</dbReference>
<feature type="region of interest" description="Disordered" evidence="1">
    <location>
        <begin position="1"/>
        <end position="31"/>
    </location>
</feature>
<reference evidence="3" key="1">
    <citation type="submission" date="2015-06" db="EMBL/GenBank/DDBJ databases">
        <title>Expansion of signal transduction pathways in fungi by whole-genome duplication.</title>
        <authorList>
            <consortium name="DOE Joint Genome Institute"/>
            <person name="Corrochano L.M."/>
            <person name="Kuo A."/>
            <person name="Marcet-Houben M."/>
            <person name="Polaino S."/>
            <person name="Salamov A."/>
            <person name="Villalobos J.M."/>
            <person name="Alvarez M.I."/>
            <person name="Avalos J."/>
            <person name="Benito E.P."/>
            <person name="Benoit I."/>
            <person name="Burger G."/>
            <person name="Camino L.P."/>
            <person name="Canovas D."/>
            <person name="Cerda-Olmedo E."/>
            <person name="Cheng J.-F."/>
            <person name="Dominguez A."/>
            <person name="Elias M."/>
            <person name="Eslava A.P."/>
            <person name="Glaser F."/>
            <person name="Grimwood J."/>
            <person name="Gutierrez G."/>
            <person name="Heitman J."/>
            <person name="Henrissat B."/>
            <person name="Iturriaga E.A."/>
            <person name="Lang B.F."/>
            <person name="Lavin J.L."/>
            <person name="Lee S."/>
            <person name="Li W."/>
            <person name="Lindquist E."/>
            <person name="Lopez-Garcia S."/>
            <person name="Luque E.M."/>
            <person name="Marcos A.T."/>
            <person name="Martin J."/>
            <person name="McCluskey K."/>
            <person name="Medina H.R."/>
            <person name="Miralles-Duran A."/>
            <person name="Miyazaki A."/>
            <person name="Munoz-Torres E."/>
            <person name="Oguiza J.A."/>
            <person name="Ohm R."/>
            <person name="Olmedo M."/>
            <person name="Orejas M."/>
            <person name="Ortiz-Castellanos L."/>
            <person name="Pisabarro A.G."/>
            <person name="Rodriguez-Romero J."/>
            <person name="Ruiz-Herrera J."/>
            <person name="Ruiz-Vazquez R."/>
            <person name="Sanz C."/>
            <person name="Schackwitz W."/>
            <person name="Schmutz J."/>
            <person name="Shahriari M."/>
            <person name="Shelest E."/>
            <person name="Silva-Franco F."/>
            <person name="Soanes D."/>
            <person name="Syed K."/>
            <person name="Tagua V.G."/>
            <person name="Talbot N.J."/>
            <person name="Thon M."/>
            <person name="De vries R.P."/>
            <person name="Wiebenga A."/>
            <person name="Yadav J.S."/>
            <person name="Braun E.L."/>
            <person name="Baker S."/>
            <person name="Garre V."/>
            <person name="Horwitz B."/>
            <person name="Torres-Martinez S."/>
            <person name="Idnurm A."/>
            <person name="Herrera-Estrella A."/>
            <person name="Gabaldon T."/>
            <person name="Grigoriev I.V."/>
        </authorList>
    </citation>
    <scope>NUCLEOTIDE SEQUENCE [LARGE SCALE GENOMIC DNA]</scope>
    <source>
        <strain evidence="3">NRRL 1555(-)</strain>
    </source>
</reference>